<reference evidence="2" key="2">
    <citation type="journal article" date="2021" name="PeerJ">
        <title>Extensive microbial diversity within the chicken gut microbiome revealed by metagenomics and culture.</title>
        <authorList>
            <person name="Gilroy R."/>
            <person name="Ravi A."/>
            <person name="Getino M."/>
            <person name="Pursley I."/>
            <person name="Horton D.L."/>
            <person name="Alikhan N.F."/>
            <person name="Baker D."/>
            <person name="Gharbi K."/>
            <person name="Hall N."/>
            <person name="Watson M."/>
            <person name="Adriaenssens E.M."/>
            <person name="Foster-Nyarko E."/>
            <person name="Jarju S."/>
            <person name="Secka A."/>
            <person name="Antonio M."/>
            <person name="Oren A."/>
            <person name="Chaudhuri R.R."/>
            <person name="La Ragione R."/>
            <person name="Hildebrand F."/>
            <person name="Pallen M.J."/>
        </authorList>
    </citation>
    <scope>NUCLEOTIDE SEQUENCE</scope>
    <source>
        <strain evidence="2">13361</strain>
    </source>
</reference>
<sequence>MKLSPDILYWRMKEQLHTVTLQGRNGSDLVLQRPEFYLDRNKVFEKNRVYVCSGDHLPQRPGIGENVCLICLGHHWNLNAYYDRCSVILVEGQWDIFQVFNLVQGIFDRYDRWEEQLWTVLRHGASLSRMLEASRGIFENPLLLMGSDFRYLGVTEEAYLQKELGLRLDTESFDPEKMATFLSLHDISTHVREPLLLELQGRRSLSVNIFDQEEYLGCLTILEGQRPFRDSDSTLAVFLCKLLRQGIQQNPVLASTRSAVRRALRSIIGGQSVDFEYRRALSMENGSHSWVCIRLLPASGKPALPGAYLSASLEEQCPGAMAFEYGDSVAGFLPAAATEQETVEPLLPVLEKLGLLCGISAVFSSLYDANHAWFQASGALENGLSQDKGRGVFYFQDYLLPQLLTGALASRPAWVFYPEGLKRLKAHDETSQVSYLHTLGVYLDNHLSVTKTAAALYLHRSTLLDRLAHITQLLDGDLKDPDFCLTLHILLRAERAQPLPLPPSPSGKG</sequence>
<reference evidence="2" key="1">
    <citation type="submission" date="2020-10" db="EMBL/GenBank/DDBJ databases">
        <authorList>
            <person name="Gilroy R."/>
        </authorList>
    </citation>
    <scope>NUCLEOTIDE SEQUENCE</scope>
    <source>
        <strain evidence="2">13361</strain>
    </source>
</reference>
<evidence type="ECO:0000313" key="2">
    <source>
        <dbReference type="EMBL" id="HIQ68504.1"/>
    </source>
</evidence>
<accession>A0A9D0Z3L4</accession>
<evidence type="ECO:0000313" key="3">
    <source>
        <dbReference type="Proteomes" id="UP000886796"/>
    </source>
</evidence>
<dbReference type="AlphaFoldDB" id="A0A9D0Z3L4"/>
<name>A0A9D0Z3L4_9FIRM</name>
<dbReference type="PANTHER" id="PTHR33744">
    <property type="entry name" value="CARBOHYDRATE DIACID REGULATOR"/>
    <property type="match status" value="1"/>
</dbReference>
<dbReference type="PANTHER" id="PTHR33744:SF1">
    <property type="entry name" value="DNA-BINDING TRANSCRIPTIONAL ACTIVATOR ADER"/>
    <property type="match status" value="1"/>
</dbReference>
<dbReference type="InterPro" id="IPR051448">
    <property type="entry name" value="CdaR-like_regulators"/>
</dbReference>
<dbReference type="EMBL" id="DVFK01000112">
    <property type="protein sequence ID" value="HIQ68504.1"/>
    <property type="molecule type" value="Genomic_DNA"/>
</dbReference>
<proteinExistence type="predicted"/>
<dbReference type="InterPro" id="IPR042070">
    <property type="entry name" value="PucR_C-HTH_sf"/>
</dbReference>
<dbReference type="Gene3D" id="1.10.10.2840">
    <property type="entry name" value="PucR C-terminal helix-turn-helix domain"/>
    <property type="match status" value="1"/>
</dbReference>
<protein>
    <submittedName>
        <fullName evidence="2">Helix-turn-helix domain-containing protein</fullName>
    </submittedName>
</protein>
<comment type="caution">
    <text evidence="2">The sequence shown here is derived from an EMBL/GenBank/DDBJ whole genome shotgun (WGS) entry which is preliminary data.</text>
</comment>
<dbReference type="InterPro" id="IPR025736">
    <property type="entry name" value="PucR_C-HTH_dom"/>
</dbReference>
<dbReference type="Proteomes" id="UP000886796">
    <property type="component" value="Unassembled WGS sequence"/>
</dbReference>
<organism evidence="2 3">
    <name type="scientific">Candidatus Faecousia excrementigallinarum</name>
    <dbReference type="NCBI Taxonomy" id="2840806"/>
    <lineage>
        <taxon>Bacteria</taxon>
        <taxon>Bacillati</taxon>
        <taxon>Bacillota</taxon>
        <taxon>Clostridia</taxon>
        <taxon>Eubacteriales</taxon>
        <taxon>Oscillospiraceae</taxon>
        <taxon>Faecousia</taxon>
    </lineage>
</organism>
<evidence type="ECO:0000259" key="1">
    <source>
        <dbReference type="Pfam" id="PF13556"/>
    </source>
</evidence>
<gene>
    <name evidence="2" type="ORF">IAB74_08365</name>
</gene>
<dbReference type="Pfam" id="PF13556">
    <property type="entry name" value="HTH_30"/>
    <property type="match status" value="1"/>
</dbReference>
<feature type="domain" description="PucR C-terminal helix-turn-helix" evidence="1">
    <location>
        <begin position="435"/>
        <end position="493"/>
    </location>
</feature>